<keyword evidence="3" id="KW-1185">Reference proteome</keyword>
<keyword evidence="1" id="KW-1133">Transmembrane helix</keyword>
<dbReference type="AlphaFoldDB" id="A0A5C1I3Q7"/>
<organism evidence="2 3">
    <name type="scientific">Mucilaginibacter rubeus</name>
    <dbReference type="NCBI Taxonomy" id="2027860"/>
    <lineage>
        <taxon>Bacteria</taxon>
        <taxon>Pseudomonadati</taxon>
        <taxon>Bacteroidota</taxon>
        <taxon>Sphingobacteriia</taxon>
        <taxon>Sphingobacteriales</taxon>
        <taxon>Sphingobacteriaceae</taxon>
        <taxon>Mucilaginibacter</taxon>
    </lineage>
</organism>
<dbReference type="EMBL" id="CP043450">
    <property type="protein sequence ID" value="QEM12414.1"/>
    <property type="molecule type" value="Genomic_DNA"/>
</dbReference>
<proteinExistence type="predicted"/>
<keyword evidence="1" id="KW-0472">Membrane</keyword>
<dbReference type="KEGG" id="mrub:DEO27_021125"/>
<dbReference type="Proteomes" id="UP000251402">
    <property type="component" value="Chromosome"/>
</dbReference>
<name>A0A5C1I3Q7_9SPHI</name>
<feature type="transmembrane region" description="Helical" evidence="1">
    <location>
        <begin position="95"/>
        <end position="115"/>
    </location>
</feature>
<sequence length="140" mass="16148">MIVEELIYFEKQQLKPANPLDVQVSKIQAFFSGFPPVSLEKLKFFVVLLKERQAEEQRYQGFSLYKLISVFLVVSAIISALAFRGGSPFQEIRMGLLMGSMILAVLWIFLLMQLIHSKKNLKYQLLIRVLESYIEKISMG</sequence>
<evidence type="ECO:0000313" key="3">
    <source>
        <dbReference type="Proteomes" id="UP000251402"/>
    </source>
</evidence>
<keyword evidence="1" id="KW-0812">Transmembrane</keyword>
<feature type="transmembrane region" description="Helical" evidence="1">
    <location>
        <begin position="62"/>
        <end position="83"/>
    </location>
</feature>
<reference evidence="2" key="1">
    <citation type="submission" date="2019-08" db="EMBL/GenBank/DDBJ databases">
        <title>Comparative genome analysis confer to the adaptation heavy metal polluted environment.</title>
        <authorList>
            <person name="Li Y."/>
        </authorList>
    </citation>
    <scope>NUCLEOTIDE SEQUENCE [LARGE SCALE GENOMIC DNA]</scope>
    <source>
        <strain evidence="2">P1</strain>
    </source>
</reference>
<gene>
    <name evidence="2" type="ORF">DEO27_021125</name>
</gene>
<accession>A0A5C1I3Q7</accession>
<protein>
    <submittedName>
        <fullName evidence="2">Uncharacterized protein</fullName>
    </submittedName>
</protein>
<dbReference type="RefSeq" id="WP_112575388.1">
    <property type="nucleotide sequence ID" value="NZ_CP043450.1"/>
</dbReference>
<evidence type="ECO:0000256" key="1">
    <source>
        <dbReference type="SAM" id="Phobius"/>
    </source>
</evidence>
<evidence type="ECO:0000313" key="2">
    <source>
        <dbReference type="EMBL" id="QEM12414.1"/>
    </source>
</evidence>